<organism evidence="2 3">
    <name type="scientific">Populus trichocarpa</name>
    <name type="common">Western balsam poplar</name>
    <name type="synonym">Populus balsamifera subsp. trichocarpa</name>
    <dbReference type="NCBI Taxonomy" id="3694"/>
    <lineage>
        <taxon>Eukaryota</taxon>
        <taxon>Viridiplantae</taxon>
        <taxon>Streptophyta</taxon>
        <taxon>Embryophyta</taxon>
        <taxon>Tracheophyta</taxon>
        <taxon>Spermatophyta</taxon>
        <taxon>Magnoliopsida</taxon>
        <taxon>eudicotyledons</taxon>
        <taxon>Gunneridae</taxon>
        <taxon>Pentapetalae</taxon>
        <taxon>rosids</taxon>
        <taxon>fabids</taxon>
        <taxon>Malpighiales</taxon>
        <taxon>Salicaceae</taxon>
        <taxon>Saliceae</taxon>
        <taxon>Populus</taxon>
    </lineage>
</organism>
<accession>A0A2K1X0W2</accession>
<dbReference type="Proteomes" id="UP000006729">
    <property type="component" value="Chromosome 18"/>
</dbReference>
<evidence type="ECO:0000313" key="2">
    <source>
        <dbReference type="EMBL" id="PNS94402.1"/>
    </source>
</evidence>
<feature type="domain" description="DUF632" evidence="1">
    <location>
        <begin position="1"/>
        <end position="26"/>
    </location>
</feature>
<dbReference type="InterPro" id="IPR006867">
    <property type="entry name" value="DUF632"/>
</dbReference>
<name>A0A2K1X0W2_POPTR</name>
<sequence>MFSCSHQSIFDRLYAREKKLYQEVRNFNVFIFAAGMGFIYAQQLRGDTHRKMAEIPIKVLCAGMSVANSSLTEFAIGSAEGYAEYVT</sequence>
<protein>
    <recommendedName>
        <fullName evidence="1">DUF632 domain-containing protein</fullName>
    </recommendedName>
</protein>
<proteinExistence type="predicted"/>
<keyword evidence="3" id="KW-1185">Reference proteome</keyword>
<evidence type="ECO:0000313" key="3">
    <source>
        <dbReference type="Proteomes" id="UP000006729"/>
    </source>
</evidence>
<dbReference type="InParanoid" id="A0A2K1X0W2"/>
<dbReference type="AlphaFoldDB" id="A0A2K1X0W2"/>
<evidence type="ECO:0000259" key="1">
    <source>
        <dbReference type="Pfam" id="PF04782"/>
    </source>
</evidence>
<reference evidence="2 3" key="1">
    <citation type="journal article" date="2006" name="Science">
        <title>The genome of black cottonwood, Populus trichocarpa (Torr. &amp; Gray).</title>
        <authorList>
            <person name="Tuskan G.A."/>
            <person name="Difazio S."/>
            <person name="Jansson S."/>
            <person name="Bohlmann J."/>
            <person name="Grigoriev I."/>
            <person name="Hellsten U."/>
            <person name="Putnam N."/>
            <person name="Ralph S."/>
            <person name="Rombauts S."/>
            <person name="Salamov A."/>
            <person name="Schein J."/>
            <person name="Sterck L."/>
            <person name="Aerts A."/>
            <person name="Bhalerao R.R."/>
            <person name="Bhalerao R.P."/>
            <person name="Blaudez D."/>
            <person name="Boerjan W."/>
            <person name="Brun A."/>
            <person name="Brunner A."/>
            <person name="Busov V."/>
            <person name="Campbell M."/>
            <person name="Carlson J."/>
            <person name="Chalot M."/>
            <person name="Chapman J."/>
            <person name="Chen G.L."/>
            <person name="Cooper D."/>
            <person name="Coutinho P.M."/>
            <person name="Couturier J."/>
            <person name="Covert S."/>
            <person name="Cronk Q."/>
            <person name="Cunningham R."/>
            <person name="Davis J."/>
            <person name="Degroeve S."/>
            <person name="Dejardin A."/>
            <person name="Depamphilis C."/>
            <person name="Detter J."/>
            <person name="Dirks B."/>
            <person name="Dubchak I."/>
            <person name="Duplessis S."/>
            <person name="Ehlting J."/>
            <person name="Ellis B."/>
            <person name="Gendler K."/>
            <person name="Goodstein D."/>
            <person name="Gribskov M."/>
            <person name="Grimwood J."/>
            <person name="Groover A."/>
            <person name="Gunter L."/>
            <person name="Hamberger B."/>
            <person name="Heinze B."/>
            <person name="Helariutta Y."/>
            <person name="Henrissat B."/>
            <person name="Holligan D."/>
            <person name="Holt R."/>
            <person name="Huang W."/>
            <person name="Islam-Faridi N."/>
            <person name="Jones S."/>
            <person name="Jones-Rhoades M."/>
            <person name="Jorgensen R."/>
            <person name="Joshi C."/>
            <person name="Kangasjarvi J."/>
            <person name="Karlsson J."/>
            <person name="Kelleher C."/>
            <person name="Kirkpatrick R."/>
            <person name="Kirst M."/>
            <person name="Kohler A."/>
            <person name="Kalluri U."/>
            <person name="Larimer F."/>
            <person name="Leebens-Mack J."/>
            <person name="Leple J.C."/>
            <person name="Locascio P."/>
            <person name="Lou Y."/>
            <person name="Lucas S."/>
            <person name="Martin F."/>
            <person name="Montanini B."/>
            <person name="Napoli C."/>
            <person name="Nelson D.R."/>
            <person name="Nelson C."/>
            <person name="Nieminen K."/>
            <person name="Nilsson O."/>
            <person name="Pereda V."/>
            <person name="Peter G."/>
            <person name="Philippe R."/>
            <person name="Pilate G."/>
            <person name="Poliakov A."/>
            <person name="Razumovskaya J."/>
            <person name="Richardson P."/>
            <person name="Rinaldi C."/>
            <person name="Ritland K."/>
            <person name="Rouze P."/>
            <person name="Ryaboy D."/>
            <person name="Schmutz J."/>
            <person name="Schrader J."/>
            <person name="Segerman B."/>
            <person name="Shin H."/>
            <person name="Siddiqui A."/>
            <person name="Sterky F."/>
            <person name="Terry A."/>
            <person name="Tsai C.J."/>
            <person name="Uberbacher E."/>
            <person name="Unneberg P."/>
            <person name="Vahala J."/>
            <person name="Wall K."/>
            <person name="Wessler S."/>
            <person name="Yang G."/>
            <person name="Yin T."/>
            <person name="Douglas C."/>
            <person name="Marra M."/>
            <person name="Sandberg G."/>
            <person name="Van de Peer Y."/>
            <person name="Rokhsar D."/>
        </authorList>
    </citation>
    <scope>NUCLEOTIDE SEQUENCE [LARGE SCALE GENOMIC DNA]</scope>
    <source>
        <strain evidence="3">cv. Nisqually</strain>
    </source>
</reference>
<gene>
    <name evidence="2" type="ORF">POPTR_018G145100</name>
</gene>
<dbReference type="Pfam" id="PF04782">
    <property type="entry name" value="DUF632"/>
    <property type="match status" value="1"/>
</dbReference>
<dbReference type="STRING" id="3694.A0A2K1X0W2"/>
<dbReference type="EMBL" id="CM009307">
    <property type="protein sequence ID" value="PNS94402.1"/>
    <property type="molecule type" value="Genomic_DNA"/>
</dbReference>